<dbReference type="GO" id="GO:0016407">
    <property type="term" value="F:acetyltransferase activity"/>
    <property type="evidence" value="ECO:0007669"/>
    <property type="project" value="TreeGrafter"/>
</dbReference>
<dbReference type="InterPro" id="IPR004167">
    <property type="entry name" value="PSBD"/>
</dbReference>
<gene>
    <name evidence="8" type="ORF">METZ01_LOCUS80630</name>
</gene>
<evidence type="ECO:0000256" key="3">
    <source>
        <dbReference type="ARBA" id="ARBA00022679"/>
    </source>
</evidence>
<keyword evidence="5" id="KW-0012">Acyltransferase</keyword>
<dbReference type="InterPro" id="IPR001078">
    <property type="entry name" value="2-oxoacid_DH_actylTfrase"/>
</dbReference>
<evidence type="ECO:0000256" key="2">
    <source>
        <dbReference type="ARBA" id="ARBA00007317"/>
    </source>
</evidence>
<dbReference type="SUPFAM" id="SSF47005">
    <property type="entry name" value="Peripheral subunit-binding domain of 2-oxo acid dehydrogenase complex"/>
    <property type="match status" value="1"/>
</dbReference>
<comment type="cofactor">
    <cofactor evidence="1">
        <name>(R)-lipoate</name>
        <dbReference type="ChEBI" id="CHEBI:83088"/>
    </cofactor>
</comment>
<dbReference type="GO" id="GO:0005737">
    <property type="term" value="C:cytoplasm"/>
    <property type="evidence" value="ECO:0007669"/>
    <property type="project" value="TreeGrafter"/>
</dbReference>
<feature type="region of interest" description="Disordered" evidence="6">
    <location>
        <begin position="86"/>
        <end position="113"/>
    </location>
</feature>
<feature type="compositionally biased region" description="Polar residues" evidence="6">
    <location>
        <begin position="86"/>
        <end position="109"/>
    </location>
</feature>
<accession>A0A381UHU2</accession>
<evidence type="ECO:0000259" key="7">
    <source>
        <dbReference type="PROSITE" id="PS51826"/>
    </source>
</evidence>
<dbReference type="Pfam" id="PF02817">
    <property type="entry name" value="E3_binding"/>
    <property type="match status" value="1"/>
</dbReference>
<reference evidence="8" key="1">
    <citation type="submission" date="2018-05" db="EMBL/GenBank/DDBJ databases">
        <authorList>
            <person name="Lanie J.A."/>
            <person name="Ng W.-L."/>
            <person name="Kazmierczak K.M."/>
            <person name="Andrzejewski T.M."/>
            <person name="Davidsen T.M."/>
            <person name="Wayne K.J."/>
            <person name="Tettelin H."/>
            <person name="Glass J.I."/>
            <person name="Rusch D."/>
            <person name="Podicherti R."/>
            <person name="Tsui H.-C.T."/>
            <person name="Winkler M.E."/>
        </authorList>
    </citation>
    <scope>NUCLEOTIDE SEQUENCE</scope>
</reference>
<evidence type="ECO:0000256" key="5">
    <source>
        <dbReference type="ARBA" id="ARBA00023315"/>
    </source>
</evidence>
<name>A0A381UHU2_9ZZZZ</name>
<dbReference type="PANTHER" id="PTHR43178">
    <property type="entry name" value="DIHYDROLIPOAMIDE ACETYLTRANSFERASE COMPONENT OF PYRUVATE DEHYDROGENASE COMPLEX"/>
    <property type="match status" value="1"/>
</dbReference>
<evidence type="ECO:0000256" key="6">
    <source>
        <dbReference type="SAM" id="MobiDB-lite"/>
    </source>
</evidence>
<protein>
    <recommendedName>
        <fullName evidence="7">Peripheral subunit-binding (PSBD) domain-containing protein</fullName>
    </recommendedName>
</protein>
<dbReference type="SUPFAM" id="SSF52777">
    <property type="entry name" value="CoA-dependent acyltransferases"/>
    <property type="match status" value="1"/>
</dbReference>
<dbReference type="PANTHER" id="PTHR43178:SF5">
    <property type="entry name" value="LIPOAMIDE ACYLTRANSFERASE COMPONENT OF BRANCHED-CHAIN ALPHA-KETO ACID DEHYDROGENASE COMPLEX, MITOCHONDRIAL"/>
    <property type="match status" value="1"/>
</dbReference>
<feature type="non-terminal residue" evidence="8">
    <location>
        <position position="1"/>
    </location>
</feature>
<evidence type="ECO:0000256" key="1">
    <source>
        <dbReference type="ARBA" id="ARBA00001938"/>
    </source>
</evidence>
<organism evidence="8">
    <name type="scientific">marine metagenome</name>
    <dbReference type="NCBI Taxonomy" id="408172"/>
    <lineage>
        <taxon>unclassified sequences</taxon>
        <taxon>metagenomes</taxon>
        <taxon>ecological metagenomes</taxon>
    </lineage>
</organism>
<keyword evidence="4" id="KW-0450">Lipoyl</keyword>
<dbReference type="FunFam" id="3.30.559.10:FF:000007">
    <property type="entry name" value="Dihydrolipoamide acetyltransferase component of pyruvate dehydrogenase complex"/>
    <property type="match status" value="1"/>
</dbReference>
<dbReference type="Pfam" id="PF00198">
    <property type="entry name" value="2-oxoacid_dh"/>
    <property type="match status" value="1"/>
</dbReference>
<dbReference type="Gene3D" id="4.10.320.10">
    <property type="entry name" value="E3-binding domain"/>
    <property type="match status" value="1"/>
</dbReference>
<dbReference type="AlphaFoldDB" id="A0A381UHU2"/>
<dbReference type="InterPro" id="IPR036625">
    <property type="entry name" value="E3-bd_dom_sf"/>
</dbReference>
<dbReference type="GO" id="GO:0031405">
    <property type="term" value="F:lipoic acid binding"/>
    <property type="evidence" value="ECO:0007669"/>
    <property type="project" value="TreeGrafter"/>
</dbReference>
<dbReference type="Gene3D" id="3.30.559.10">
    <property type="entry name" value="Chloramphenicol acetyltransferase-like domain"/>
    <property type="match status" value="1"/>
</dbReference>
<feature type="domain" description="Peripheral subunit-binding (PSBD)" evidence="7">
    <location>
        <begin position="43"/>
        <end position="80"/>
    </location>
</feature>
<dbReference type="EMBL" id="UINC01006481">
    <property type="protein sequence ID" value="SVA27776.1"/>
    <property type="molecule type" value="Genomic_DNA"/>
</dbReference>
<proteinExistence type="inferred from homology"/>
<feature type="region of interest" description="Disordered" evidence="6">
    <location>
        <begin position="1"/>
        <end position="24"/>
    </location>
</feature>
<keyword evidence="3" id="KW-0808">Transferase</keyword>
<evidence type="ECO:0000256" key="4">
    <source>
        <dbReference type="ARBA" id="ARBA00022823"/>
    </source>
</evidence>
<evidence type="ECO:0000313" key="8">
    <source>
        <dbReference type="EMBL" id="SVA27776.1"/>
    </source>
</evidence>
<comment type="similarity">
    <text evidence="2">Belongs to the 2-oxoacid dehydrogenase family.</text>
</comment>
<sequence>GTTGVLLKDTAPVGPTGSGGQLNTDGLVVEKLPKRDQIKTLARFSPAVLRLAQEHDIDLSLITATGRNNRITRKDVQSFIDSNFRSSSQGNSAFESIPETAQSTSISTSELKDEQRVPLSPIRKMIASNMVKSANLIPQAWSLVEVDVSGMVSRRQAIREEFKQREGINITYLPFVINAVAESLKEHPLLNSSWGEDSIVMKRQINIGVAIATKAGLVVPVIHDADTLSVAGLARSLEDISTRSREGDLTVDDVRNGTFTVNNTGVLGSVASQPLVNYPQAAIMTTEAIVKRPVIVEDAIAIRSIMNICLSFDHRIMDGQEVGEFNTAVKRRLEAVGDNTPVY</sequence>
<dbReference type="InterPro" id="IPR050743">
    <property type="entry name" value="2-oxoacid_DH_E2_comp"/>
</dbReference>
<dbReference type="InterPro" id="IPR023213">
    <property type="entry name" value="CAT-like_dom_sf"/>
</dbReference>
<dbReference type="PROSITE" id="PS51826">
    <property type="entry name" value="PSBD"/>
    <property type="match status" value="1"/>
</dbReference>